<protein>
    <submittedName>
        <fullName evidence="1">Uncharacterized protein</fullName>
    </submittedName>
</protein>
<proteinExistence type="predicted"/>
<accession>A0ABV4WIP8</accession>
<organism evidence="1 2">
    <name type="scientific">Floridaenema evergladense BLCC-F167</name>
    <dbReference type="NCBI Taxonomy" id="3153639"/>
    <lineage>
        <taxon>Bacteria</taxon>
        <taxon>Bacillati</taxon>
        <taxon>Cyanobacteriota</taxon>
        <taxon>Cyanophyceae</taxon>
        <taxon>Oscillatoriophycideae</taxon>
        <taxon>Aerosakkonematales</taxon>
        <taxon>Aerosakkonemataceae</taxon>
        <taxon>Floridanema</taxon>
        <taxon>Floridanema evergladense</taxon>
    </lineage>
</organism>
<name>A0ABV4WIP8_9CYAN</name>
<sequence>MQQLNAVREATCQSIANVLINLTSDELLKVIEGITAILLG</sequence>
<dbReference type="RefSeq" id="WP_413277386.1">
    <property type="nucleotide sequence ID" value="NZ_JBHFNT010000075.1"/>
</dbReference>
<keyword evidence="2" id="KW-1185">Reference proteome</keyword>
<dbReference type="EMBL" id="JBHFNT010000075">
    <property type="protein sequence ID" value="MFB2834958.1"/>
    <property type="molecule type" value="Genomic_DNA"/>
</dbReference>
<reference evidence="1 2" key="1">
    <citation type="submission" date="2024-09" db="EMBL/GenBank/DDBJ databases">
        <title>Floridaenema gen nov. (Aerosakkonemataceae, Aerosakkonematales ord. nov., Cyanobacteria) from benthic tropical and subtropical fresh waters, with the description of four new species.</title>
        <authorList>
            <person name="Moretto J.A."/>
            <person name="Berthold D.E."/>
            <person name="Lefler F.W."/>
            <person name="Huang I.-S."/>
            <person name="Laughinghouse H. IV."/>
        </authorList>
    </citation>
    <scope>NUCLEOTIDE SEQUENCE [LARGE SCALE GENOMIC DNA]</scope>
    <source>
        <strain evidence="1 2">BLCC-F167</strain>
    </source>
</reference>
<dbReference type="Proteomes" id="UP001576780">
    <property type="component" value="Unassembled WGS sequence"/>
</dbReference>
<gene>
    <name evidence="1" type="ORF">ACE1CA_10535</name>
</gene>
<evidence type="ECO:0000313" key="1">
    <source>
        <dbReference type="EMBL" id="MFB2834958.1"/>
    </source>
</evidence>
<comment type="caution">
    <text evidence="1">The sequence shown here is derived from an EMBL/GenBank/DDBJ whole genome shotgun (WGS) entry which is preliminary data.</text>
</comment>
<evidence type="ECO:0000313" key="2">
    <source>
        <dbReference type="Proteomes" id="UP001576780"/>
    </source>
</evidence>